<dbReference type="InParanoid" id="F0ZG56"/>
<dbReference type="InterPro" id="IPR018850">
    <property type="entry name" value="Mt_escape_2_C"/>
</dbReference>
<dbReference type="EMBL" id="GL871009">
    <property type="protein sequence ID" value="EGC37043.1"/>
    <property type="molecule type" value="Genomic_DNA"/>
</dbReference>
<sequence>MLTAFKTIKKLHPITPIPLNYNNNNNGLKRNNSNGCNSIFKNDSLSSTTTLLNCNKNSQTDNNNKNNKNAIIKGNYQSQRNFGSWGFRFLMGFTIVGFMFIARRWQPRQIQRIINMFKKGSDDMDILSLTANDQTFLSNISFNREKEVNYLNSFLMKPPIGPIVIAGPEGCGKSHIVRRVLSSRQMSILVDMRKNAVITDDELLLSFLGRLGYLLPSSDPISSLFLKPEKKQRVNVQEIVQGLDTVFQALVKIKETYQITPLITISNIEALPISENFTRFLDWCIAVTDNKLANIVFLTSSQFIHFHLDQKVRNYLHLVFSDEHSHTKIADHPIIKSSTEEENVKDSDENYNDTTTNNDQKQNKIANYNKNKNSQIVSSGGHSSYLKKVTTGIDLINTKNWLSNEEIENMISIFGGQMRDIDLISGLVKRGEDYHFLVDLFISESVQKLSSVIDSMYQKANASDSDTKKTQIFEKYQRFWKMLEVLSDKYIIRVSDLIQEVFDEQPEELDEYFQENIIYFWVGSIIEQKILGESEDPKEKSLNSKDDDNMGRINSAKVAAAHAPNMIDENGKIIISEDSTTPPPTISNNKHELIDNSVPINPSSAKPTDHILITSATTTSEVPNSTFYSLVSFSSPRIQYSVQVLSKDQRLKQQRDAIDKYFKKQDLKDEKKELEEEKAIKNVEYDKITTRLDSLVANSKEWVKFVGETDFIKRKDFLIQKEDELLTQIESLNQKIYLLEKELDDL</sequence>
<dbReference type="InterPro" id="IPR027417">
    <property type="entry name" value="P-loop_NTPase"/>
</dbReference>
<feature type="coiled-coil region" evidence="1">
    <location>
        <begin position="657"/>
        <end position="691"/>
    </location>
</feature>
<keyword evidence="3" id="KW-0472">Membrane</keyword>
<dbReference type="GeneID" id="10503794"/>
<accession>F0ZG56</accession>
<name>F0ZG56_DICPU</name>
<dbReference type="SUPFAM" id="SSF52540">
    <property type="entry name" value="P-loop containing nucleoside triphosphate hydrolases"/>
    <property type="match status" value="1"/>
</dbReference>
<feature type="compositionally biased region" description="Basic and acidic residues" evidence="2">
    <location>
        <begin position="331"/>
        <end position="348"/>
    </location>
</feature>
<dbReference type="KEGG" id="dpp:DICPUDRAFT_30895"/>
<dbReference type="OMA" id="FGGQMRD"/>
<feature type="region of interest" description="Disordered" evidence="2">
    <location>
        <begin position="575"/>
        <end position="601"/>
    </location>
</feature>
<gene>
    <name evidence="5" type="ORF">DICPUDRAFT_30895</name>
</gene>
<dbReference type="GO" id="GO:0005743">
    <property type="term" value="C:mitochondrial inner membrane"/>
    <property type="evidence" value="ECO:0000318"/>
    <property type="project" value="GO_Central"/>
</dbReference>
<dbReference type="Pfam" id="PF10443">
    <property type="entry name" value="RNA12"/>
    <property type="match status" value="1"/>
</dbReference>
<keyword evidence="3" id="KW-0812">Transmembrane</keyword>
<organism evidence="5 6">
    <name type="scientific">Dictyostelium purpureum</name>
    <name type="common">Slime mold</name>
    <dbReference type="NCBI Taxonomy" id="5786"/>
    <lineage>
        <taxon>Eukaryota</taxon>
        <taxon>Amoebozoa</taxon>
        <taxon>Evosea</taxon>
        <taxon>Eumycetozoa</taxon>
        <taxon>Dictyostelia</taxon>
        <taxon>Dictyosteliales</taxon>
        <taxon>Dictyosteliaceae</taxon>
        <taxon>Dictyostelium</taxon>
    </lineage>
</organism>
<dbReference type="AlphaFoldDB" id="F0ZG56"/>
<evidence type="ECO:0000256" key="2">
    <source>
        <dbReference type="SAM" id="MobiDB-lite"/>
    </source>
</evidence>
<dbReference type="VEuPathDB" id="AmoebaDB:DICPUDRAFT_30895"/>
<feature type="compositionally biased region" description="Low complexity" evidence="2">
    <location>
        <begin position="352"/>
        <end position="363"/>
    </location>
</feature>
<keyword evidence="6" id="KW-1185">Reference proteome</keyword>
<dbReference type="Gene3D" id="3.40.50.300">
    <property type="entry name" value="P-loop containing nucleotide triphosphate hydrolases"/>
    <property type="match status" value="1"/>
</dbReference>
<feature type="transmembrane region" description="Helical" evidence="3">
    <location>
        <begin position="85"/>
        <end position="102"/>
    </location>
</feature>
<dbReference type="Proteomes" id="UP000001064">
    <property type="component" value="Unassembled WGS sequence"/>
</dbReference>
<dbReference type="PANTHER" id="PTHR32198">
    <property type="entry name" value="MITOCHONDRIAL ESCAPE PROTEIN 2"/>
    <property type="match status" value="1"/>
</dbReference>
<dbReference type="RefSeq" id="XP_003286400.1">
    <property type="nucleotide sequence ID" value="XM_003286352.1"/>
</dbReference>
<keyword evidence="3" id="KW-1133">Transmembrane helix</keyword>
<dbReference type="PANTHER" id="PTHR32198:SF3">
    <property type="entry name" value="MITOCHONDRIAL ESCAPE PROTEIN 2 C-TERMINAL DOMAIN-CONTAINING PROTEIN"/>
    <property type="match status" value="1"/>
</dbReference>
<dbReference type="InterPro" id="IPR039627">
    <property type="entry name" value="Yme2_C"/>
</dbReference>
<keyword evidence="1" id="KW-0175">Coiled coil</keyword>
<evidence type="ECO:0000259" key="4">
    <source>
        <dbReference type="Pfam" id="PF10443"/>
    </source>
</evidence>
<evidence type="ECO:0000256" key="1">
    <source>
        <dbReference type="SAM" id="Coils"/>
    </source>
</evidence>
<feature type="coiled-coil region" evidence="1">
    <location>
        <begin position="715"/>
        <end position="742"/>
    </location>
</feature>
<dbReference type="FunFam" id="3.40.50.300:FF:004926">
    <property type="entry name" value="Uncharacterized protein"/>
    <property type="match status" value="1"/>
</dbReference>
<dbReference type="FunCoup" id="F0ZG56">
    <property type="interactions" value="70"/>
</dbReference>
<evidence type="ECO:0000313" key="6">
    <source>
        <dbReference type="Proteomes" id="UP000001064"/>
    </source>
</evidence>
<evidence type="ECO:0000313" key="5">
    <source>
        <dbReference type="EMBL" id="EGC37043.1"/>
    </source>
</evidence>
<evidence type="ECO:0000256" key="3">
    <source>
        <dbReference type="SAM" id="Phobius"/>
    </source>
</evidence>
<proteinExistence type="predicted"/>
<feature type="region of interest" description="Disordered" evidence="2">
    <location>
        <begin position="331"/>
        <end position="363"/>
    </location>
</feature>
<reference evidence="6" key="1">
    <citation type="journal article" date="2011" name="Genome Biol.">
        <title>Comparative genomics of the social amoebae Dictyostelium discoideum and Dictyostelium purpureum.</title>
        <authorList>
            <consortium name="US DOE Joint Genome Institute (JGI-PGF)"/>
            <person name="Sucgang R."/>
            <person name="Kuo A."/>
            <person name="Tian X."/>
            <person name="Salerno W."/>
            <person name="Parikh A."/>
            <person name="Feasley C.L."/>
            <person name="Dalin E."/>
            <person name="Tu H."/>
            <person name="Huang E."/>
            <person name="Barry K."/>
            <person name="Lindquist E."/>
            <person name="Shapiro H."/>
            <person name="Bruce D."/>
            <person name="Schmutz J."/>
            <person name="Salamov A."/>
            <person name="Fey P."/>
            <person name="Gaudet P."/>
            <person name="Anjard C."/>
            <person name="Babu M.M."/>
            <person name="Basu S."/>
            <person name="Bushmanova Y."/>
            <person name="van der Wel H."/>
            <person name="Katoh-Kurasawa M."/>
            <person name="Dinh C."/>
            <person name="Coutinho P.M."/>
            <person name="Saito T."/>
            <person name="Elias M."/>
            <person name="Schaap P."/>
            <person name="Kay R.R."/>
            <person name="Henrissat B."/>
            <person name="Eichinger L."/>
            <person name="Rivero F."/>
            <person name="Putnam N.H."/>
            <person name="West C.M."/>
            <person name="Loomis W.F."/>
            <person name="Chisholm R.L."/>
            <person name="Shaulsky G."/>
            <person name="Strassmann J.E."/>
            <person name="Queller D.C."/>
            <person name="Kuspa A."/>
            <person name="Grigoriev I.V."/>
        </authorList>
    </citation>
    <scope>NUCLEOTIDE SEQUENCE [LARGE SCALE GENOMIC DNA]</scope>
    <source>
        <strain evidence="6">QSDP1</strain>
    </source>
</reference>
<dbReference type="eggNOG" id="ENOG502STNR">
    <property type="taxonomic scope" value="Eukaryota"/>
</dbReference>
<dbReference type="OrthoDB" id="10267654at2759"/>
<protein>
    <recommendedName>
        <fullName evidence="4">Mitochondrial escape protein 2 C-terminal domain-containing protein</fullName>
    </recommendedName>
</protein>
<feature type="domain" description="Mitochondrial escape protein 2 C-terminal" evidence="4">
    <location>
        <begin position="260"/>
        <end position="508"/>
    </location>
</feature>